<evidence type="ECO:0000313" key="2">
    <source>
        <dbReference type="Proteomes" id="UP000249165"/>
    </source>
</evidence>
<proteinExistence type="predicted"/>
<keyword evidence="2" id="KW-1185">Reference proteome</keyword>
<dbReference type="RefSeq" id="WP_111550612.1">
    <property type="nucleotide sequence ID" value="NZ_LIQE01000021.1"/>
</dbReference>
<gene>
    <name evidence="1" type="ORF">ATI53_102446</name>
</gene>
<name>A0A327Y2H6_9RHOB</name>
<evidence type="ECO:0000313" key="1">
    <source>
        <dbReference type="EMBL" id="RAK15290.1"/>
    </source>
</evidence>
<accession>A0A327Y2H6</accession>
<organism evidence="1 2">
    <name type="scientific">Salipiger aestuarii</name>
    <dbReference type="NCBI Taxonomy" id="568098"/>
    <lineage>
        <taxon>Bacteria</taxon>
        <taxon>Pseudomonadati</taxon>
        <taxon>Pseudomonadota</taxon>
        <taxon>Alphaproteobacteria</taxon>
        <taxon>Rhodobacterales</taxon>
        <taxon>Roseobacteraceae</taxon>
        <taxon>Salipiger</taxon>
    </lineage>
</organism>
<dbReference type="AlphaFoldDB" id="A0A327Y2H6"/>
<sequence>MVRTRPAATLDDIALAIPCRGSDATMQSRGRGLRIRDVLMPDREQAAEADYMHRAAPGRAATKPAE</sequence>
<dbReference type="EMBL" id="QLMG01000024">
    <property type="protein sequence ID" value="RAK15290.1"/>
    <property type="molecule type" value="Genomic_DNA"/>
</dbReference>
<dbReference type="Proteomes" id="UP000249165">
    <property type="component" value="Unassembled WGS sequence"/>
</dbReference>
<reference evidence="1 2" key="1">
    <citation type="submission" date="2018-06" db="EMBL/GenBank/DDBJ databases">
        <title>Genomic Encyclopedia of Archaeal and Bacterial Type Strains, Phase II (KMG-II): from individual species to whole genera.</title>
        <authorList>
            <person name="Goeker M."/>
        </authorList>
    </citation>
    <scope>NUCLEOTIDE SEQUENCE [LARGE SCALE GENOMIC DNA]</scope>
    <source>
        <strain evidence="1 2">DSM 22011</strain>
    </source>
</reference>
<comment type="caution">
    <text evidence="1">The sequence shown here is derived from an EMBL/GenBank/DDBJ whole genome shotgun (WGS) entry which is preliminary data.</text>
</comment>
<protein>
    <submittedName>
        <fullName evidence="1">Uncharacterized protein</fullName>
    </submittedName>
</protein>